<organism evidence="2">
    <name type="scientific">Chlorobaculum parvum</name>
    <dbReference type="NCBI Taxonomy" id="274539"/>
    <lineage>
        <taxon>Bacteria</taxon>
        <taxon>Pseudomonadati</taxon>
        <taxon>Chlorobiota</taxon>
        <taxon>Chlorobiia</taxon>
        <taxon>Chlorobiales</taxon>
        <taxon>Chlorobiaceae</taxon>
        <taxon>Chlorobaculum</taxon>
    </lineage>
</organism>
<evidence type="ECO:0000256" key="1">
    <source>
        <dbReference type="SAM" id="Phobius"/>
    </source>
</evidence>
<comment type="caution">
    <text evidence="2">The sequence shown here is derived from an EMBL/GenBank/DDBJ whole genome shotgun (WGS) entry which is preliminary data.</text>
</comment>
<dbReference type="AlphaFoldDB" id="A0A7C5HRW5"/>
<sequence>MKNIRTEVIVDAPPEQVWAVLTGFDRYSEWNPCIRSVDGQGGPDLTLLITIRFAWLPPIRFKAQLDRFRQNEILGWRAVFLAGLFIGHHWFELHPLDSGSSTRFVHYETFEGLLSTPFFVVLSGLFRQGYTAMNRALKTRVEQK</sequence>
<dbReference type="Pfam" id="PF10604">
    <property type="entry name" value="Polyketide_cyc2"/>
    <property type="match status" value="1"/>
</dbReference>
<dbReference type="PANTHER" id="PTHR36166">
    <property type="entry name" value="CHROMOSOME 9, WHOLE GENOME SHOTGUN SEQUENCE"/>
    <property type="match status" value="1"/>
</dbReference>
<protein>
    <submittedName>
        <fullName evidence="2">SRPBCC domain-containing protein</fullName>
    </submittedName>
</protein>
<dbReference type="InterPro" id="IPR023393">
    <property type="entry name" value="START-like_dom_sf"/>
</dbReference>
<proteinExistence type="predicted"/>
<gene>
    <name evidence="2" type="ORF">ENL07_07115</name>
</gene>
<keyword evidence="1" id="KW-0812">Transmembrane</keyword>
<evidence type="ECO:0000313" key="2">
    <source>
        <dbReference type="EMBL" id="HHE32386.1"/>
    </source>
</evidence>
<dbReference type="PANTHER" id="PTHR36166:SF1">
    <property type="entry name" value="SRPBCC DOMAIN-CONTAINING PROTEIN"/>
    <property type="match status" value="1"/>
</dbReference>
<dbReference type="Proteomes" id="UP000886058">
    <property type="component" value="Unassembled WGS sequence"/>
</dbReference>
<dbReference type="EMBL" id="DRSQ01000144">
    <property type="protein sequence ID" value="HHE32386.1"/>
    <property type="molecule type" value="Genomic_DNA"/>
</dbReference>
<reference evidence="2" key="1">
    <citation type="journal article" date="2020" name="mSystems">
        <title>Genome- and Community-Level Interaction Insights into Carbon Utilization and Element Cycling Functions of Hydrothermarchaeota in Hydrothermal Sediment.</title>
        <authorList>
            <person name="Zhou Z."/>
            <person name="Liu Y."/>
            <person name="Xu W."/>
            <person name="Pan J."/>
            <person name="Luo Z.H."/>
            <person name="Li M."/>
        </authorList>
    </citation>
    <scope>NUCLEOTIDE SEQUENCE [LARGE SCALE GENOMIC DNA]</scope>
    <source>
        <strain evidence="2">HyVt-633</strain>
    </source>
</reference>
<name>A0A7C5HRW5_9CHLB</name>
<dbReference type="InterPro" id="IPR019587">
    <property type="entry name" value="Polyketide_cyclase/dehydratase"/>
</dbReference>
<accession>A0A7C5HRW5</accession>
<feature type="transmembrane region" description="Helical" evidence="1">
    <location>
        <begin position="74"/>
        <end position="91"/>
    </location>
</feature>
<feature type="transmembrane region" description="Helical" evidence="1">
    <location>
        <begin position="111"/>
        <end position="130"/>
    </location>
</feature>
<dbReference type="CDD" id="cd07822">
    <property type="entry name" value="SRPBCC_4"/>
    <property type="match status" value="1"/>
</dbReference>
<dbReference type="Gene3D" id="3.30.530.20">
    <property type="match status" value="1"/>
</dbReference>
<keyword evidence="1" id="KW-0472">Membrane</keyword>
<dbReference type="SUPFAM" id="SSF55961">
    <property type="entry name" value="Bet v1-like"/>
    <property type="match status" value="1"/>
</dbReference>
<keyword evidence="1" id="KW-1133">Transmembrane helix</keyword>